<keyword evidence="4 6" id="KW-1133">Transmembrane helix</keyword>
<feature type="transmembrane region" description="Helical" evidence="6">
    <location>
        <begin position="163"/>
        <end position="185"/>
    </location>
</feature>
<dbReference type="GO" id="GO:0016020">
    <property type="term" value="C:membrane"/>
    <property type="evidence" value="ECO:0007669"/>
    <property type="project" value="UniProtKB-SubCell"/>
</dbReference>
<evidence type="ECO:0000259" key="7">
    <source>
        <dbReference type="PROSITE" id="PS50850"/>
    </source>
</evidence>
<feature type="transmembrane region" description="Helical" evidence="6">
    <location>
        <begin position="295"/>
        <end position="319"/>
    </location>
</feature>
<feature type="transmembrane region" description="Helical" evidence="6">
    <location>
        <begin position="191"/>
        <end position="212"/>
    </location>
</feature>
<evidence type="ECO:0000313" key="8">
    <source>
        <dbReference type="EMBL" id="TPW42457.1"/>
    </source>
</evidence>
<organism evidence="8 9">
    <name type="scientific">Mixta tenebrionis</name>
    <dbReference type="NCBI Taxonomy" id="2562439"/>
    <lineage>
        <taxon>Bacteria</taxon>
        <taxon>Pseudomonadati</taxon>
        <taxon>Pseudomonadota</taxon>
        <taxon>Gammaproteobacteria</taxon>
        <taxon>Enterobacterales</taxon>
        <taxon>Erwiniaceae</taxon>
        <taxon>Mixta</taxon>
    </lineage>
</organism>
<dbReference type="SUPFAM" id="SSF103473">
    <property type="entry name" value="MFS general substrate transporter"/>
    <property type="match status" value="1"/>
</dbReference>
<keyword evidence="5 6" id="KW-0472">Membrane</keyword>
<feature type="transmembrane region" description="Helical" evidence="6">
    <location>
        <begin position="256"/>
        <end position="274"/>
    </location>
</feature>
<feature type="transmembrane region" description="Helical" evidence="6">
    <location>
        <begin position="33"/>
        <end position="59"/>
    </location>
</feature>
<evidence type="ECO:0000313" key="9">
    <source>
        <dbReference type="Proteomes" id="UP000319523"/>
    </source>
</evidence>
<evidence type="ECO:0000256" key="4">
    <source>
        <dbReference type="ARBA" id="ARBA00022989"/>
    </source>
</evidence>
<dbReference type="OrthoDB" id="6627132at2"/>
<keyword evidence="3 6" id="KW-0812">Transmembrane</keyword>
<feature type="transmembrane region" description="Helical" evidence="6">
    <location>
        <begin position="331"/>
        <end position="348"/>
    </location>
</feature>
<evidence type="ECO:0000256" key="6">
    <source>
        <dbReference type="SAM" id="Phobius"/>
    </source>
</evidence>
<feature type="transmembrane region" description="Helical" evidence="6">
    <location>
        <begin position="105"/>
        <end position="122"/>
    </location>
</feature>
<proteinExistence type="predicted"/>
<evidence type="ECO:0000256" key="2">
    <source>
        <dbReference type="ARBA" id="ARBA00022448"/>
    </source>
</evidence>
<feature type="transmembrane region" description="Helical" evidence="6">
    <location>
        <begin position="74"/>
        <end position="93"/>
    </location>
</feature>
<evidence type="ECO:0000256" key="1">
    <source>
        <dbReference type="ARBA" id="ARBA00004141"/>
    </source>
</evidence>
<keyword evidence="9" id="KW-1185">Reference proteome</keyword>
<dbReference type="GO" id="GO:0022857">
    <property type="term" value="F:transmembrane transporter activity"/>
    <property type="evidence" value="ECO:0007669"/>
    <property type="project" value="InterPro"/>
</dbReference>
<comment type="subcellular location">
    <subcellularLocation>
        <location evidence="1">Membrane</location>
        <topology evidence="1">Multi-pass membrane protein</topology>
    </subcellularLocation>
</comment>
<dbReference type="InterPro" id="IPR020846">
    <property type="entry name" value="MFS_dom"/>
</dbReference>
<dbReference type="PANTHER" id="PTHR42718:SF9">
    <property type="entry name" value="MAJOR FACILITATOR SUPERFAMILY MULTIDRUG TRANSPORTER MFSC"/>
    <property type="match status" value="1"/>
</dbReference>
<dbReference type="Pfam" id="PF07690">
    <property type="entry name" value="MFS_1"/>
    <property type="match status" value="1"/>
</dbReference>
<feature type="domain" description="Major facilitator superfamily (MFS) profile" evidence="7">
    <location>
        <begin position="34"/>
        <end position="484"/>
    </location>
</feature>
<dbReference type="Gene3D" id="1.20.1720.10">
    <property type="entry name" value="Multidrug resistance protein D"/>
    <property type="match status" value="1"/>
</dbReference>
<feature type="transmembrane region" description="Helical" evidence="6">
    <location>
        <begin position="128"/>
        <end position="151"/>
    </location>
</feature>
<dbReference type="EMBL" id="VHQI01000005">
    <property type="protein sequence ID" value="TPW42457.1"/>
    <property type="molecule type" value="Genomic_DNA"/>
</dbReference>
<sequence length="489" mass="51701">MVRLPFFKLSSVNNIKGIVMSSNTTAYQGNSRLVLGIVLLVLTFWMFAQSMQATLIPIISKDFGISDDPAKMDLLNFAASITPLFSAACIVAAGGLADRFGRMRFAFIGVILSVIGSIMVALSPGVELLILARSIQGISAACIMPSTIALMKTYFEGKKQATALTWWSVGSWGGSGFCAILVGLIEPRFGWQAIYWISAVVAIIGLLLMLGTPESRAAATDKKFDSLGSAIFIASLIALVLAVSKGRSWGYGDFRFLGSMAFAIVGLISFYFVEKSAPGKNIAQLIDFSLFRSRGYFGATLSNFLLNAIAGAMVIVNTYMINGRGFTTGDVATITITYAVAVLVLLPVGQKILFLFGGRLPMIIGTIVTFSGVILMSLTHIESASLYKILVVTGYAMFGLGLGIYATPSTYTAVSSAPQEKAAVAAGIYKLASSLGGAMGVALSLAVYSAFEDVHQAGAAGLWLNVGFGVVALISILFIIPRNTAQKAE</sequence>
<feature type="transmembrane region" description="Helical" evidence="6">
    <location>
        <begin position="224"/>
        <end position="244"/>
    </location>
</feature>
<dbReference type="CDD" id="cd17321">
    <property type="entry name" value="MFS_MMR_MDR_like"/>
    <property type="match status" value="1"/>
</dbReference>
<dbReference type="PANTHER" id="PTHR42718">
    <property type="entry name" value="MAJOR FACILITATOR SUPERFAMILY MULTIDRUG TRANSPORTER MFSC"/>
    <property type="match status" value="1"/>
</dbReference>
<dbReference type="PROSITE" id="PS50850">
    <property type="entry name" value="MFS"/>
    <property type="match status" value="1"/>
</dbReference>
<accession>A0A506V9Q3</accession>
<dbReference type="InterPro" id="IPR036259">
    <property type="entry name" value="MFS_trans_sf"/>
</dbReference>
<gene>
    <name evidence="8" type="ORF">FKM52_10550</name>
</gene>
<dbReference type="InterPro" id="IPR011701">
    <property type="entry name" value="MFS"/>
</dbReference>
<feature type="transmembrane region" description="Helical" evidence="6">
    <location>
        <begin position="360"/>
        <end position="381"/>
    </location>
</feature>
<comment type="caution">
    <text evidence="8">The sequence shown here is derived from an EMBL/GenBank/DDBJ whole genome shotgun (WGS) entry which is preliminary data.</text>
</comment>
<feature type="transmembrane region" description="Helical" evidence="6">
    <location>
        <begin position="387"/>
        <end position="407"/>
    </location>
</feature>
<name>A0A506V9Q3_9GAMM</name>
<dbReference type="Proteomes" id="UP000319523">
    <property type="component" value="Unassembled WGS sequence"/>
</dbReference>
<dbReference type="AlphaFoldDB" id="A0A506V9Q3"/>
<feature type="transmembrane region" description="Helical" evidence="6">
    <location>
        <begin position="457"/>
        <end position="480"/>
    </location>
</feature>
<protein>
    <submittedName>
        <fullName evidence="8">MFS transporter</fullName>
    </submittedName>
</protein>
<evidence type="ECO:0000256" key="3">
    <source>
        <dbReference type="ARBA" id="ARBA00022692"/>
    </source>
</evidence>
<keyword evidence="2" id="KW-0813">Transport</keyword>
<feature type="transmembrane region" description="Helical" evidence="6">
    <location>
        <begin position="428"/>
        <end position="451"/>
    </location>
</feature>
<reference evidence="8 9" key="1">
    <citation type="submission" date="2019-06" db="EMBL/GenBank/DDBJ databases">
        <authorList>
            <person name="Yang Y."/>
        </authorList>
    </citation>
    <scope>NUCLEOTIDE SEQUENCE [LARGE SCALE GENOMIC DNA]</scope>
    <source>
        <strain evidence="8 9">BIT-26</strain>
    </source>
</reference>
<evidence type="ECO:0000256" key="5">
    <source>
        <dbReference type="ARBA" id="ARBA00023136"/>
    </source>
</evidence>
<dbReference type="Gene3D" id="1.20.1250.20">
    <property type="entry name" value="MFS general substrate transporter like domains"/>
    <property type="match status" value="1"/>
</dbReference>